<dbReference type="InterPro" id="IPR036291">
    <property type="entry name" value="NAD(P)-bd_dom_sf"/>
</dbReference>
<reference evidence="3" key="1">
    <citation type="journal article" date="2017" name="Med. Chem. Commun.">
        <title>Nonomuraea sp. ATCC 55076 harbours the largest actinomycete chromosome to date and the kistamicin biosynthetic gene cluster.</title>
        <authorList>
            <person name="Nazari B."/>
            <person name="Forneris C.C."/>
            <person name="Gibson M.I."/>
            <person name="Moon K."/>
            <person name="Schramma K.R."/>
            <person name="Seyedsayamdost M.R."/>
        </authorList>
    </citation>
    <scope>NUCLEOTIDE SEQUENCE [LARGE SCALE GENOMIC DNA]</scope>
    <source>
        <strain evidence="3">ATCC 55076</strain>
    </source>
</reference>
<evidence type="ECO:0000313" key="3">
    <source>
        <dbReference type="Proteomes" id="UP000190797"/>
    </source>
</evidence>
<evidence type="ECO:0000259" key="1">
    <source>
        <dbReference type="Pfam" id="PF13460"/>
    </source>
</evidence>
<dbReference type="SUPFAM" id="SSF51735">
    <property type="entry name" value="NAD(P)-binding Rossmann-fold domains"/>
    <property type="match status" value="1"/>
</dbReference>
<dbReference type="RefSeq" id="WP_080043482.1">
    <property type="nucleotide sequence ID" value="NZ_CP017717.1"/>
</dbReference>
<dbReference type="Pfam" id="PF13460">
    <property type="entry name" value="NAD_binding_10"/>
    <property type="match status" value="1"/>
</dbReference>
<dbReference type="Gene3D" id="3.90.25.10">
    <property type="entry name" value="UDP-galactose 4-epimerase, domain 1"/>
    <property type="match status" value="1"/>
</dbReference>
<dbReference type="STRING" id="1909395.BKM31_42085"/>
<feature type="domain" description="NAD(P)-binding" evidence="1">
    <location>
        <begin position="7"/>
        <end position="124"/>
    </location>
</feature>
<dbReference type="InterPro" id="IPR016040">
    <property type="entry name" value="NAD(P)-bd_dom"/>
</dbReference>
<keyword evidence="3" id="KW-1185">Reference proteome</keyword>
<dbReference type="PANTHER" id="PTHR43162:SF1">
    <property type="entry name" value="PRESTALK A DIFFERENTIATION PROTEIN A"/>
    <property type="match status" value="1"/>
</dbReference>
<dbReference type="AlphaFoldDB" id="A0A1V0AAG1"/>
<protein>
    <submittedName>
        <fullName evidence="2">NmrA family transcriptional regulator</fullName>
    </submittedName>
</protein>
<evidence type="ECO:0000313" key="2">
    <source>
        <dbReference type="EMBL" id="AQZ67169.1"/>
    </source>
</evidence>
<proteinExistence type="predicted"/>
<dbReference type="EMBL" id="CP017717">
    <property type="protein sequence ID" value="AQZ67169.1"/>
    <property type="molecule type" value="Genomic_DNA"/>
</dbReference>
<dbReference type="KEGG" id="noa:BKM31_42085"/>
<dbReference type="OrthoDB" id="4457504at2"/>
<organism evidence="2 3">
    <name type="scientific">[Actinomadura] parvosata subsp. kistnae</name>
    <dbReference type="NCBI Taxonomy" id="1909395"/>
    <lineage>
        <taxon>Bacteria</taxon>
        <taxon>Bacillati</taxon>
        <taxon>Actinomycetota</taxon>
        <taxon>Actinomycetes</taxon>
        <taxon>Streptosporangiales</taxon>
        <taxon>Streptosporangiaceae</taxon>
        <taxon>Nonomuraea</taxon>
    </lineage>
</organism>
<accession>A0A1V0AAG1</accession>
<sequence length="272" mass="29226">MTILVLGGTGKTGRRIADRLTSLGLPVRAGSRSATPPFDWQDRGTWQAALDGVTAVYVSYYPDLAFPGAYDDVKAFTELAVRNGVRKLVLLSGRGEPEAQASERTIQESGAEWTVLRCGWFMQNFSEDFLLGAVLSGVIALPAADVPEPFLDVEDIVDVAVAALTQDGHAGKLYELTGPRLLTFADVAEELSAILGRPVTFVRVTPEEYVSAAMEHGVPREAAEGLGHLFTDILDGRNASVTDGVREALGRPARDFADFARANAHVWKAPQG</sequence>
<dbReference type="PANTHER" id="PTHR43162">
    <property type="match status" value="1"/>
</dbReference>
<name>A0A1V0AAG1_9ACTN</name>
<dbReference type="Gene3D" id="3.40.50.720">
    <property type="entry name" value="NAD(P)-binding Rossmann-like Domain"/>
    <property type="match status" value="1"/>
</dbReference>
<dbReference type="Proteomes" id="UP000190797">
    <property type="component" value="Chromosome"/>
</dbReference>
<dbReference type="InterPro" id="IPR051604">
    <property type="entry name" value="Ergot_Alk_Oxidoreductase"/>
</dbReference>
<gene>
    <name evidence="2" type="ORF">BKM31_42085</name>
</gene>